<dbReference type="AlphaFoldDB" id="A0A915KRX7"/>
<reference evidence="10" key="1">
    <citation type="submission" date="2022-11" db="UniProtKB">
        <authorList>
            <consortium name="WormBaseParasite"/>
        </authorList>
    </citation>
    <scope>IDENTIFICATION</scope>
</reference>
<dbReference type="PANTHER" id="PTHR10796">
    <property type="entry name" value="PATCHED-RELATED"/>
    <property type="match status" value="1"/>
</dbReference>
<evidence type="ECO:0000256" key="5">
    <source>
        <dbReference type="ARBA" id="ARBA00023136"/>
    </source>
</evidence>
<dbReference type="PANTHER" id="PTHR10796:SF92">
    <property type="entry name" value="PATCHED-RELATED, ISOFORM A"/>
    <property type="match status" value="1"/>
</dbReference>
<evidence type="ECO:0000256" key="6">
    <source>
        <dbReference type="ARBA" id="ARBA00023180"/>
    </source>
</evidence>
<evidence type="ECO:0000256" key="3">
    <source>
        <dbReference type="ARBA" id="ARBA00022692"/>
    </source>
</evidence>
<comment type="similarity">
    <text evidence="2">Belongs to the patched family.</text>
</comment>
<dbReference type="WBParaSite" id="nRc.2.0.1.t41518-RA">
    <property type="protein sequence ID" value="nRc.2.0.1.t41518-RA"/>
    <property type="gene ID" value="nRc.2.0.1.g41518"/>
</dbReference>
<feature type="domain" description="SSD" evidence="8">
    <location>
        <begin position="1"/>
        <end position="103"/>
    </location>
</feature>
<evidence type="ECO:0000256" key="2">
    <source>
        <dbReference type="ARBA" id="ARBA00005585"/>
    </source>
</evidence>
<evidence type="ECO:0000256" key="4">
    <source>
        <dbReference type="ARBA" id="ARBA00022989"/>
    </source>
</evidence>
<keyword evidence="3 7" id="KW-0812">Transmembrane</keyword>
<dbReference type="GO" id="GO:0005886">
    <property type="term" value="C:plasma membrane"/>
    <property type="evidence" value="ECO:0007669"/>
    <property type="project" value="TreeGrafter"/>
</dbReference>
<dbReference type="Gene3D" id="1.20.1640.10">
    <property type="entry name" value="Multidrug efflux transporter AcrB transmembrane domain"/>
    <property type="match status" value="1"/>
</dbReference>
<keyword evidence="6" id="KW-0325">Glycoprotein</keyword>
<dbReference type="PROSITE" id="PS50156">
    <property type="entry name" value="SSD"/>
    <property type="match status" value="1"/>
</dbReference>
<accession>A0A915KRX7</accession>
<keyword evidence="9" id="KW-1185">Reference proteome</keyword>
<evidence type="ECO:0000256" key="1">
    <source>
        <dbReference type="ARBA" id="ARBA00004141"/>
    </source>
</evidence>
<feature type="transmembrane region" description="Helical" evidence="7">
    <location>
        <begin position="76"/>
        <end position="105"/>
    </location>
</feature>
<evidence type="ECO:0000313" key="9">
    <source>
        <dbReference type="Proteomes" id="UP000887565"/>
    </source>
</evidence>
<keyword evidence="4 7" id="KW-1133">Transmembrane helix</keyword>
<dbReference type="Proteomes" id="UP000887565">
    <property type="component" value="Unplaced"/>
</dbReference>
<dbReference type="GO" id="GO:0018996">
    <property type="term" value="P:molting cycle, collagen and cuticulin-based cuticle"/>
    <property type="evidence" value="ECO:0007669"/>
    <property type="project" value="TreeGrafter"/>
</dbReference>
<dbReference type="InterPro" id="IPR051697">
    <property type="entry name" value="Patched_domain-protein"/>
</dbReference>
<organism evidence="9 10">
    <name type="scientific">Romanomermis culicivorax</name>
    <name type="common">Nematode worm</name>
    <dbReference type="NCBI Taxonomy" id="13658"/>
    <lineage>
        <taxon>Eukaryota</taxon>
        <taxon>Metazoa</taxon>
        <taxon>Ecdysozoa</taxon>
        <taxon>Nematoda</taxon>
        <taxon>Enoplea</taxon>
        <taxon>Dorylaimia</taxon>
        <taxon>Mermithida</taxon>
        <taxon>Mermithoidea</taxon>
        <taxon>Mermithidae</taxon>
        <taxon>Romanomermis</taxon>
    </lineage>
</organism>
<proteinExistence type="inferred from homology"/>
<sequence>MRVGKMVQIIIVKKYPVRLDNTFLMISAVRHTSRTLSVEERIAEGMCEAAVSITVTVLTDVLSFATGLAANIPAVIIFSLYTTVAVIFSFIYQLTFSMGLLVLALRMEERGGHSLALIFNRKVSNGWYGRKA</sequence>
<name>A0A915KRX7_ROMCU</name>
<keyword evidence="5 7" id="KW-0472">Membrane</keyword>
<evidence type="ECO:0000256" key="7">
    <source>
        <dbReference type="SAM" id="Phobius"/>
    </source>
</evidence>
<dbReference type="InterPro" id="IPR000731">
    <property type="entry name" value="SSD"/>
</dbReference>
<comment type="subcellular location">
    <subcellularLocation>
        <location evidence="1">Membrane</location>
        <topology evidence="1">Multi-pass membrane protein</topology>
    </subcellularLocation>
</comment>
<protein>
    <submittedName>
        <fullName evidence="10">SSD domain-containing protein</fullName>
    </submittedName>
</protein>
<dbReference type="InterPro" id="IPR003392">
    <property type="entry name" value="PTHD_SSD"/>
</dbReference>
<dbReference type="SUPFAM" id="SSF82866">
    <property type="entry name" value="Multidrug efflux transporter AcrB transmembrane domain"/>
    <property type="match status" value="1"/>
</dbReference>
<evidence type="ECO:0000313" key="10">
    <source>
        <dbReference type="WBParaSite" id="nRc.2.0.1.t41518-RA"/>
    </source>
</evidence>
<dbReference type="GO" id="GO:0006897">
    <property type="term" value="P:endocytosis"/>
    <property type="evidence" value="ECO:0007669"/>
    <property type="project" value="TreeGrafter"/>
</dbReference>
<dbReference type="GO" id="GO:0030659">
    <property type="term" value="C:cytoplasmic vesicle membrane"/>
    <property type="evidence" value="ECO:0007669"/>
    <property type="project" value="TreeGrafter"/>
</dbReference>
<evidence type="ECO:0000259" key="8">
    <source>
        <dbReference type="PROSITE" id="PS50156"/>
    </source>
</evidence>
<dbReference type="Pfam" id="PF02460">
    <property type="entry name" value="Patched"/>
    <property type="match status" value="1"/>
</dbReference>